<dbReference type="Gramene" id="Al_scaffold_0008_1176">
    <property type="protein sequence ID" value="Al_scaffold_0008_1176"/>
    <property type="gene ID" value="Al_scaffold_0008_1176"/>
</dbReference>
<evidence type="ECO:0000313" key="2">
    <source>
        <dbReference type="EMBL" id="EFH41951.1"/>
    </source>
</evidence>
<protein>
    <submittedName>
        <fullName evidence="2">Predicted protein</fullName>
    </submittedName>
</protein>
<reference evidence="3" key="1">
    <citation type="journal article" date="2011" name="Nat. Genet.">
        <title>The Arabidopsis lyrata genome sequence and the basis of rapid genome size change.</title>
        <authorList>
            <person name="Hu T.T."/>
            <person name="Pattyn P."/>
            <person name="Bakker E.G."/>
            <person name="Cao J."/>
            <person name="Cheng J.-F."/>
            <person name="Clark R.M."/>
            <person name="Fahlgren N."/>
            <person name="Fawcett J.A."/>
            <person name="Grimwood J."/>
            <person name="Gundlach H."/>
            <person name="Haberer G."/>
            <person name="Hollister J.D."/>
            <person name="Ossowski S."/>
            <person name="Ottilar R.P."/>
            <person name="Salamov A.A."/>
            <person name="Schneeberger K."/>
            <person name="Spannagl M."/>
            <person name="Wang X."/>
            <person name="Yang L."/>
            <person name="Nasrallah M.E."/>
            <person name="Bergelson J."/>
            <person name="Carrington J.C."/>
            <person name="Gaut B.S."/>
            <person name="Schmutz J."/>
            <person name="Mayer K.F.X."/>
            <person name="Van de Peer Y."/>
            <person name="Grigoriev I.V."/>
            <person name="Nordborg M."/>
            <person name="Weigel D."/>
            <person name="Guo Y.-L."/>
        </authorList>
    </citation>
    <scope>NUCLEOTIDE SEQUENCE [LARGE SCALE GENOMIC DNA]</scope>
    <source>
        <strain evidence="3">cv. MN47</strain>
    </source>
</reference>
<accession>D7MMP3</accession>
<dbReference type="HOGENOM" id="CLU_1463226_0_0_1"/>
<organism evidence="3">
    <name type="scientific">Arabidopsis lyrata subsp. lyrata</name>
    <name type="common">Lyre-leaved rock-cress</name>
    <dbReference type="NCBI Taxonomy" id="81972"/>
    <lineage>
        <taxon>Eukaryota</taxon>
        <taxon>Viridiplantae</taxon>
        <taxon>Streptophyta</taxon>
        <taxon>Embryophyta</taxon>
        <taxon>Tracheophyta</taxon>
        <taxon>Spermatophyta</taxon>
        <taxon>Magnoliopsida</taxon>
        <taxon>eudicotyledons</taxon>
        <taxon>Gunneridae</taxon>
        <taxon>Pentapetalae</taxon>
        <taxon>rosids</taxon>
        <taxon>malvids</taxon>
        <taxon>Brassicales</taxon>
        <taxon>Brassicaceae</taxon>
        <taxon>Camelineae</taxon>
        <taxon>Arabidopsis</taxon>
    </lineage>
</organism>
<feature type="region of interest" description="Disordered" evidence="1">
    <location>
        <begin position="138"/>
        <end position="185"/>
    </location>
</feature>
<dbReference type="Proteomes" id="UP000008694">
    <property type="component" value="Unassembled WGS sequence"/>
</dbReference>
<feature type="compositionally biased region" description="Polar residues" evidence="1">
    <location>
        <begin position="138"/>
        <end position="148"/>
    </location>
</feature>
<proteinExistence type="predicted"/>
<evidence type="ECO:0000256" key="1">
    <source>
        <dbReference type="SAM" id="MobiDB-lite"/>
    </source>
</evidence>
<dbReference type="EMBL" id="GL348720">
    <property type="protein sequence ID" value="EFH41951.1"/>
    <property type="molecule type" value="Genomic_DNA"/>
</dbReference>
<sequence length="185" mass="20504">MQENEMGDEIDYLMRGQPEPLLVEVEVTEMGVRESGGQGNLEKDIGCSGGEGSVEMSIQMGQIRMRQNRDKFAGDKNRCQEEKMLQLLMTEKDKEEGLGCRVGEESPEISIQMGQRKMRQVGTNSQRTKTFDIDNVRTTWDTSGQSQRKIGLLEKRPDASAFDGGEGQGNLEEEVMGCSGGEESA</sequence>
<dbReference type="AlphaFoldDB" id="D7MMP3"/>
<name>D7MMP3_ARALL</name>
<evidence type="ECO:0000313" key="3">
    <source>
        <dbReference type="Proteomes" id="UP000008694"/>
    </source>
</evidence>
<gene>
    <name evidence="2" type="ORF">ARALYDRAFT_684356</name>
</gene>
<keyword evidence="3" id="KW-1185">Reference proteome</keyword>